<dbReference type="InterPro" id="IPR003675">
    <property type="entry name" value="Rce1/LyrA-like_dom"/>
</dbReference>
<accession>A0A0B4S038</accession>
<dbReference type="Proteomes" id="UP000031386">
    <property type="component" value="Chromosome"/>
</dbReference>
<feature type="transmembrane region" description="Helical" evidence="1">
    <location>
        <begin position="128"/>
        <end position="154"/>
    </location>
</feature>
<gene>
    <name evidence="4" type="ORF">NM222_06115</name>
    <name evidence="3" type="ORF">NW74_01905</name>
</gene>
<evidence type="ECO:0000313" key="4">
    <source>
        <dbReference type="EMBL" id="WBB30542.1"/>
    </source>
</evidence>
<dbReference type="STRING" id="33033.NW74_01905"/>
<keyword evidence="4" id="KW-0378">Hydrolase</keyword>
<dbReference type="AlphaFoldDB" id="A0A0B4S038"/>
<dbReference type="GO" id="GO:0004175">
    <property type="term" value="F:endopeptidase activity"/>
    <property type="evidence" value="ECO:0007669"/>
    <property type="project" value="UniProtKB-ARBA"/>
</dbReference>
<keyword evidence="1" id="KW-1133">Transmembrane helix</keyword>
<dbReference type="GO" id="GO:0008237">
    <property type="term" value="F:metallopeptidase activity"/>
    <property type="evidence" value="ECO:0007669"/>
    <property type="project" value="UniProtKB-KW"/>
</dbReference>
<dbReference type="RefSeq" id="WP_041953614.1">
    <property type="nucleotide sequence ID" value="NZ_CP009761.1"/>
</dbReference>
<reference evidence="4" key="2">
    <citation type="submission" date="2022-07" db="EMBL/GenBank/DDBJ databases">
        <title>Parvimonas micra travels from the subgingival sulcus of the human oral cavity to the colorectal adenocarcinoma.</title>
        <authorList>
            <person name="Conde-Perez K."/>
            <person name="Buetas E."/>
            <person name="Aja-Macaya P."/>
            <person name="Martin-De Arribas E."/>
            <person name="Iglesias-Corras I."/>
            <person name="Trigo-Tasende N."/>
            <person name="Nasser-Ali M."/>
            <person name="Estevez L.S."/>
            <person name="Rumbo-Feal S."/>
            <person name="Otero-Alen B."/>
            <person name="Noguera J.F."/>
            <person name="Concha A."/>
            <person name="Pardinas-Lopez S."/>
            <person name="Carda-Dieguez M."/>
            <person name="Gomez-Randulfe I."/>
            <person name="Martinez-Lago N."/>
            <person name="Ladra S."/>
            <person name="Aparicio L.A."/>
            <person name="Bou G."/>
            <person name="Mira A."/>
            <person name="Vallejo J.A."/>
            <person name="Poza M."/>
        </authorList>
    </citation>
    <scope>NUCLEOTIDE SEQUENCE</scope>
    <source>
        <strain evidence="4">PM102KC-G-1</strain>
    </source>
</reference>
<evidence type="ECO:0000313" key="3">
    <source>
        <dbReference type="EMBL" id="AIZ36192.1"/>
    </source>
</evidence>
<dbReference type="OrthoDB" id="1700838at2"/>
<evidence type="ECO:0000259" key="2">
    <source>
        <dbReference type="Pfam" id="PF02517"/>
    </source>
</evidence>
<dbReference type="Proteomes" id="UP001210690">
    <property type="component" value="Chromosome"/>
</dbReference>
<organism evidence="3 5">
    <name type="scientific">Parvimonas micra</name>
    <dbReference type="NCBI Taxonomy" id="33033"/>
    <lineage>
        <taxon>Bacteria</taxon>
        <taxon>Bacillati</taxon>
        <taxon>Bacillota</taxon>
        <taxon>Tissierellia</taxon>
        <taxon>Tissierellales</taxon>
        <taxon>Peptoniphilaceae</taxon>
        <taxon>Parvimonas</taxon>
    </lineage>
</organism>
<dbReference type="GO" id="GO:0080120">
    <property type="term" value="P:CAAX-box protein maturation"/>
    <property type="evidence" value="ECO:0007669"/>
    <property type="project" value="UniProtKB-ARBA"/>
</dbReference>
<dbReference type="Pfam" id="PF02517">
    <property type="entry name" value="Rce1-like"/>
    <property type="match status" value="1"/>
</dbReference>
<evidence type="ECO:0000256" key="1">
    <source>
        <dbReference type="SAM" id="Phobius"/>
    </source>
</evidence>
<sequence>MSVKTKNFIVSLLISLVYFLGILRFSTLANKYLKSEFVLKNLTNINMVLLLIFGILVYLFCKKFPTNSISKDSKKESLLKSILIGVCSGIVLLVVIQIVFKILGFLGYPYDMTGEFIRIKNVVSNNKIALINMVFIIPFVTEIVYRNVVFGYLYDLYEGGYKFVRLFTPACLSGILFALINVKHALPVVVEAVIISLTFGYVYLKTKRIESAIIGHIVFSIGIVILSFIVKTSVL</sequence>
<keyword evidence="4" id="KW-0482">Metalloprotease</keyword>
<keyword evidence="5" id="KW-1185">Reference proteome</keyword>
<feature type="transmembrane region" description="Helical" evidence="1">
    <location>
        <begin position="186"/>
        <end position="204"/>
    </location>
</feature>
<feature type="transmembrane region" description="Helical" evidence="1">
    <location>
        <begin position="211"/>
        <end position="230"/>
    </location>
</feature>
<reference evidence="3 5" key="1">
    <citation type="submission" date="2014-10" db="EMBL/GenBank/DDBJ databases">
        <title>Complete genome sequence of Parvimonas micra KCOM 1535 (= ChDC B708).</title>
        <authorList>
            <person name="Kook J.-K."/>
            <person name="Park S.-N."/>
            <person name="Lim Y.K."/>
            <person name="Roh H."/>
        </authorList>
    </citation>
    <scope>NUCLEOTIDE SEQUENCE [LARGE SCALE GENOMIC DNA]</scope>
    <source>
        <strain evidence="3">KCOM 1535</strain>
        <strain evidence="5">KCOM 1535 / ChDC B708</strain>
    </source>
</reference>
<keyword evidence="1" id="KW-0812">Transmembrane</keyword>
<feature type="transmembrane region" description="Helical" evidence="1">
    <location>
        <begin position="163"/>
        <end position="180"/>
    </location>
</feature>
<feature type="transmembrane region" description="Helical" evidence="1">
    <location>
        <begin position="45"/>
        <end position="61"/>
    </location>
</feature>
<feature type="domain" description="CAAX prenyl protease 2/Lysostaphin resistance protein A-like" evidence="2">
    <location>
        <begin position="128"/>
        <end position="220"/>
    </location>
</feature>
<proteinExistence type="predicted"/>
<dbReference type="EMBL" id="CP009761">
    <property type="protein sequence ID" value="AIZ36192.1"/>
    <property type="molecule type" value="Genomic_DNA"/>
</dbReference>
<protein>
    <submittedName>
        <fullName evidence="3">CAAX protease</fullName>
    </submittedName>
    <submittedName>
        <fullName evidence="4">CPBP family intramembrane metalloprotease</fullName>
    </submittedName>
</protein>
<keyword evidence="1" id="KW-0472">Membrane</keyword>
<evidence type="ECO:0000313" key="5">
    <source>
        <dbReference type="Proteomes" id="UP000031386"/>
    </source>
</evidence>
<dbReference type="GO" id="GO:0006508">
    <property type="term" value="P:proteolysis"/>
    <property type="evidence" value="ECO:0007669"/>
    <property type="project" value="UniProtKB-KW"/>
</dbReference>
<keyword evidence="3" id="KW-0645">Protease</keyword>
<dbReference type="EMBL" id="CP101412">
    <property type="protein sequence ID" value="WBB30542.1"/>
    <property type="molecule type" value="Genomic_DNA"/>
</dbReference>
<name>A0A0B4S038_9FIRM</name>
<dbReference type="KEGG" id="pmic:NW74_01905"/>
<feature type="transmembrane region" description="Helical" evidence="1">
    <location>
        <begin position="82"/>
        <end position="108"/>
    </location>
</feature>
<feature type="transmembrane region" description="Helical" evidence="1">
    <location>
        <begin position="7"/>
        <end position="25"/>
    </location>
</feature>